<dbReference type="InterPro" id="IPR047132">
    <property type="entry name" value="Olfact_rcpt_6C-like"/>
</dbReference>
<dbReference type="InterPro" id="IPR017452">
    <property type="entry name" value="GPCR_Rhodpsn_7TM"/>
</dbReference>
<feature type="transmembrane region" description="Helical" evidence="13">
    <location>
        <begin position="183"/>
        <end position="205"/>
    </location>
</feature>
<evidence type="ECO:0000256" key="11">
    <source>
        <dbReference type="ARBA" id="ARBA00023224"/>
    </source>
</evidence>
<evidence type="ECO:0000256" key="5">
    <source>
        <dbReference type="ARBA" id="ARBA00022725"/>
    </source>
</evidence>
<keyword evidence="5 13" id="KW-0552">Olfaction</keyword>
<gene>
    <name evidence="16" type="primary">LOC102814824</name>
</gene>
<feature type="transmembrane region" description="Helical" evidence="13">
    <location>
        <begin position="70"/>
        <end position="94"/>
    </location>
</feature>
<sequence>MNAFEKKDFKLEDNWETITVKYAGDKKYFWEAVFYDFIQGCTSRSTDNGTVPQEFLLLGFPGSQALQLSLFLLFLVMYILTVGGNIAILMLVSISHQLHTPMYFFLSNLSFLEIWYTTAAVPKALAILLGRSQTISFTGCLLQMYLVFSLGCTEYFLLAAMAYDRYLAICYPLHYGSIMSSLLSAQLALGSWICGFLAIALPAALISRLSFCGPHAINHFFCDIAPWIALACTSTKAVELVAFMIAFVVILSSCLITLVSYIFIISTILRIPSASGRSKAFSTCSSHLTVVLIWYGSTIFLHVRTSIKDALDLTKAVHILNTVVTPVLNPFIYTLRNKEVRETLLKKWKRK</sequence>
<dbReference type="AlphaFoldDB" id="A0A9B0U8P4"/>
<keyword evidence="4 12" id="KW-0812">Transmembrane</keyword>
<protein>
    <recommendedName>
        <fullName evidence="13">Olfactory receptor</fullName>
    </recommendedName>
</protein>
<keyword evidence="11 12" id="KW-0807">Transducer</keyword>
<keyword evidence="2 13" id="KW-1003">Cell membrane</keyword>
<evidence type="ECO:0000256" key="12">
    <source>
        <dbReference type="RuleBase" id="RU000688"/>
    </source>
</evidence>
<proteinExistence type="inferred from homology"/>
<reference evidence="16" key="1">
    <citation type="submission" date="2025-08" db="UniProtKB">
        <authorList>
            <consortium name="RefSeq"/>
        </authorList>
    </citation>
    <scope>IDENTIFICATION</scope>
    <source>
        <tissue evidence="16">Spleen</tissue>
    </source>
</reference>
<evidence type="ECO:0000256" key="10">
    <source>
        <dbReference type="ARBA" id="ARBA00023180"/>
    </source>
</evidence>
<evidence type="ECO:0000256" key="13">
    <source>
        <dbReference type="RuleBase" id="RU363047"/>
    </source>
</evidence>
<keyword evidence="8 13" id="KW-0472">Membrane</keyword>
<dbReference type="PRINTS" id="PR00245">
    <property type="entry name" value="OLFACTORYR"/>
</dbReference>
<accession>A0A9B0U8P4</accession>
<feature type="domain" description="G-protein coupled receptors family 1 profile" evidence="14">
    <location>
        <begin position="84"/>
        <end position="333"/>
    </location>
</feature>
<evidence type="ECO:0000259" key="14">
    <source>
        <dbReference type="PROSITE" id="PS50262"/>
    </source>
</evidence>
<dbReference type="PANTHER" id="PTHR26454:SF12">
    <property type="entry name" value="OLFACTORY RECEPTOR 6F1"/>
    <property type="match status" value="1"/>
</dbReference>
<dbReference type="PROSITE" id="PS00237">
    <property type="entry name" value="G_PROTEIN_RECEP_F1_1"/>
    <property type="match status" value="1"/>
</dbReference>
<evidence type="ECO:0000256" key="2">
    <source>
        <dbReference type="ARBA" id="ARBA00022475"/>
    </source>
</evidence>
<feature type="transmembrane region" description="Helical" evidence="13">
    <location>
        <begin position="217"/>
        <end position="237"/>
    </location>
</feature>
<evidence type="ECO:0000313" key="15">
    <source>
        <dbReference type="Proteomes" id="UP000504623"/>
    </source>
</evidence>
<dbReference type="SUPFAM" id="SSF81321">
    <property type="entry name" value="Family A G protein-coupled receptor-like"/>
    <property type="match status" value="1"/>
</dbReference>
<comment type="subcellular location">
    <subcellularLocation>
        <location evidence="1 13">Cell membrane</location>
        <topology evidence="1 13">Multi-pass membrane protein</topology>
    </subcellularLocation>
</comment>
<dbReference type="Gene3D" id="1.20.1070.10">
    <property type="entry name" value="Rhodopsin 7-helix transmembrane proteins"/>
    <property type="match status" value="1"/>
</dbReference>
<feature type="transmembrane region" description="Helical" evidence="13">
    <location>
        <begin position="114"/>
        <end position="130"/>
    </location>
</feature>
<dbReference type="PANTHER" id="PTHR26454">
    <property type="entry name" value="OLFACTORY RECEPTOR"/>
    <property type="match status" value="1"/>
</dbReference>
<keyword evidence="7 12" id="KW-0297">G-protein coupled receptor</keyword>
<dbReference type="OrthoDB" id="9444602at2759"/>
<keyword evidence="6 13" id="KW-1133">Transmembrane helix</keyword>
<feature type="transmembrane region" description="Helical" evidence="13">
    <location>
        <begin position="243"/>
        <end position="269"/>
    </location>
</feature>
<dbReference type="PRINTS" id="PR00237">
    <property type="entry name" value="GPCRRHODOPSN"/>
</dbReference>
<dbReference type="GO" id="GO:0004930">
    <property type="term" value="F:G protein-coupled receptor activity"/>
    <property type="evidence" value="ECO:0007669"/>
    <property type="project" value="UniProtKB-KW"/>
</dbReference>
<comment type="similarity">
    <text evidence="12">Belongs to the G-protein coupled receptor 1 family.</text>
</comment>
<dbReference type="FunFam" id="1.20.1070.10:FF:000010">
    <property type="entry name" value="Olfactory receptor"/>
    <property type="match status" value="1"/>
</dbReference>
<evidence type="ECO:0000256" key="9">
    <source>
        <dbReference type="ARBA" id="ARBA00023170"/>
    </source>
</evidence>
<keyword evidence="9 12" id="KW-0675">Receptor</keyword>
<dbReference type="SMART" id="SM01381">
    <property type="entry name" value="7TM_GPCR_Srsx"/>
    <property type="match status" value="1"/>
</dbReference>
<evidence type="ECO:0000256" key="6">
    <source>
        <dbReference type="ARBA" id="ARBA00022989"/>
    </source>
</evidence>
<dbReference type="Proteomes" id="UP000504623">
    <property type="component" value="Unplaced"/>
</dbReference>
<keyword evidence="10" id="KW-0325">Glycoprotein</keyword>
<dbReference type="InterPro" id="IPR000276">
    <property type="entry name" value="GPCR_Rhodpsn"/>
</dbReference>
<keyword evidence="3 13" id="KW-0716">Sensory transduction</keyword>
<dbReference type="GO" id="GO:0004984">
    <property type="term" value="F:olfactory receptor activity"/>
    <property type="evidence" value="ECO:0007669"/>
    <property type="project" value="InterPro"/>
</dbReference>
<dbReference type="PROSITE" id="PS50262">
    <property type="entry name" value="G_PROTEIN_RECEP_F1_2"/>
    <property type="match status" value="1"/>
</dbReference>
<evidence type="ECO:0000256" key="7">
    <source>
        <dbReference type="ARBA" id="ARBA00023040"/>
    </source>
</evidence>
<feature type="transmembrane region" description="Helical" evidence="13">
    <location>
        <begin position="315"/>
        <end position="335"/>
    </location>
</feature>
<feature type="transmembrane region" description="Helical" evidence="13">
    <location>
        <begin position="281"/>
        <end position="303"/>
    </location>
</feature>
<evidence type="ECO:0000313" key="16">
    <source>
        <dbReference type="RefSeq" id="XP_006877826.1"/>
    </source>
</evidence>
<evidence type="ECO:0000256" key="1">
    <source>
        <dbReference type="ARBA" id="ARBA00004651"/>
    </source>
</evidence>
<feature type="transmembrane region" description="Helical" evidence="13">
    <location>
        <begin position="142"/>
        <end position="163"/>
    </location>
</feature>
<dbReference type="CDD" id="cd13954">
    <property type="entry name" value="7tmA_OR"/>
    <property type="match status" value="1"/>
</dbReference>
<dbReference type="InterPro" id="IPR000725">
    <property type="entry name" value="Olfact_rcpt"/>
</dbReference>
<dbReference type="GeneID" id="102814824"/>
<dbReference type="GO" id="GO:0005886">
    <property type="term" value="C:plasma membrane"/>
    <property type="evidence" value="ECO:0007669"/>
    <property type="project" value="UniProtKB-SubCell"/>
</dbReference>
<keyword evidence="15" id="KW-1185">Reference proteome</keyword>
<dbReference type="RefSeq" id="XP_006877826.1">
    <property type="nucleotide sequence ID" value="XM_006877764.1"/>
</dbReference>
<dbReference type="Pfam" id="PF13853">
    <property type="entry name" value="7tm_4"/>
    <property type="match status" value="1"/>
</dbReference>
<evidence type="ECO:0000256" key="3">
    <source>
        <dbReference type="ARBA" id="ARBA00022606"/>
    </source>
</evidence>
<name>A0A9B0U8P4_CHRAS</name>
<organism evidence="15 16">
    <name type="scientific">Chrysochloris asiatica</name>
    <name type="common">Cape golden mole</name>
    <dbReference type="NCBI Taxonomy" id="185453"/>
    <lineage>
        <taxon>Eukaryota</taxon>
        <taxon>Metazoa</taxon>
        <taxon>Chordata</taxon>
        <taxon>Craniata</taxon>
        <taxon>Vertebrata</taxon>
        <taxon>Euteleostomi</taxon>
        <taxon>Mammalia</taxon>
        <taxon>Eutheria</taxon>
        <taxon>Afrotheria</taxon>
        <taxon>Chrysochloridae</taxon>
        <taxon>Chrysochlorinae</taxon>
        <taxon>Chrysochloris</taxon>
    </lineage>
</organism>
<evidence type="ECO:0000256" key="8">
    <source>
        <dbReference type="ARBA" id="ARBA00023136"/>
    </source>
</evidence>
<evidence type="ECO:0000256" key="4">
    <source>
        <dbReference type="ARBA" id="ARBA00022692"/>
    </source>
</evidence>